<protein>
    <submittedName>
        <fullName evidence="1">Uncharacterized protein</fullName>
    </submittedName>
</protein>
<accession>A0A291B9E5</accession>
<dbReference type="EMBL" id="CP020660">
    <property type="protein sequence ID" value="ATF09638.1"/>
    <property type="molecule type" value="Genomic_DNA"/>
</dbReference>
<reference evidence="2" key="1">
    <citation type="submission" date="2017-04" db="EMBL/GenBank/DDBJ databases">
        <title>Genome evolution of the luminous symbionts of deep sea anglerfish.</title>
        <authorList>
            <person name="Hendry T.A."/>
        </authorList>
    </citation>
    <scope>NUCLEOTIDE SEQUENCE [LARGE SCALE GENOMIC DNA]</scope>
</reference>
<dbReference type="AlphaFoldDB" id="A0A291B9E5"/>
<gene>
    <name evidence="1" type="ORF">BTN50_1147</name>
</gene>
<sequence>MHFSVRTVSFVKIIFYDNKDAYFTHFFSIWEGPIFKHFTVIS</sequence>
<proteinExistence type="predicted"/>
<evidence type="ECO:0000313" key="2">
    <source>
        <dbReference type="Proteomes" id="UP000218160"/>
    </source>
</evidence>
<dbReference type="KEGG" id="elux:BTN50_1147"/>
<keyword evidence="2" id="KW-1185">Reference proteome</keyword>
<organism evidence="1 2">
    <name type="scientific">Candidatus Enterovibrio altilux</name>
    <dbReference type="NCBI Taxonomy" id="1927128"/>
    <lineage>
        <taxon>Bacteria</taxon>
        <taxon>Pseudomonadati</taxon>
        <taxon>Pseudomonadota</taxon>
        <taxon>Gammaproteobacteria</taxon>
        <taxon>Vibrionales</taxon>
        <taxon>Vibrionaceae</taxon>
        <taxon>Enterovibrio</taxon>
    </lineage>
</organism>
<name>A0A291B9E5_9GAMM</name>
<dbReference type="Proteomes" id="UP000218160">
    <property type="component" value="Chromosome 1"/>
</dbReference>
<evidence type="ECO:0000313" key="1">
    <source>
        <dbReference type="EMBL" id="ATF09638.1"/>
    </source>
</evidence>